<evidence type="ECO:0000256" key="1">
    <source>
        <dbReference type="SAM" id="MobiDB-lite"/>
    </source>
</evidence>
<feature type="compositionally biased region" description="Pro residues" evidence="1">
    <location>
        <begin position="63"/>
        <end position="72"/>
    </location>
</feature>
<reference evidence="2" key="1">
    <citation type="submission" date="2020-05" db="EMBL/GenBank/DDBJ databases">
        <title>WGS assembly of Panicum virgatum.</title>
        <authorList>
            <person name="Lovell J.T."/>
            <person name="Jenkins J."/>
            <person name="Shu S."/>
            <person name="Juenger T.E."/>
            <person name="Schmutz J."/>
        </authorList>
    </citation>
    <scope>NUCLEOTIDE SEQUENCE</scope>
    <source>
        <strain evidence="2">AP13</strain>
    </source>
</reference>
<feature type="compositionally biased region" description="Pro residues" evidence="1">
    <location>
        <begin position="385"/>
        <end position="400"/>
    </location>
</feature>
<feature type="region of interest" description="Disordered" evidence="1">
    <location>
        <begin position="183"/>
        <end position="253"/>
    </location>
</feature>
<feature type="region of interest" description="Disordered" evidence="1">
    <location>
        <begin position="335"/>
        <end position="423"/>
    </location>
</feature>
<dbReference type="AlphaFoldDB" id="A0A8T0XCX4"/>
<comment type="caution">
    <text evidence="2">The sequence shown here is derived from an EMBL/GenBank/DDBJ whole genome shotgun (WGS) entry which is preliminary data.</text>
</comment>
<name>A0A8T0XCX4_PANVG</name>
<feature type="region of interest" description="Disordered" evidence="1">
    <location>
        <begin position="39"/>
        <end position="93"/>
    </location>
</feature>
<sequence>MIKWETACPRIIIIFYKYPLLSCLRLPYPALQCRIKGPNRRSGLPISAPPPPDLRLRPRRRLSPPPAPPLPGVRPCRRLPTLTRPRRSKEREELHGAAFVAPALFGKAPRAVPRATAAGALPNGGFGTGFKSGAAVGALRGLYWRGEAPKPWLRPAPGSRCPFCTRTQHRGGRAQPLDACRWWSRVGGGPRRRDLRGGGGRPRQPEPQRRCGPGDPPPPPEQDEEAEDAVTPRPTRGAGRIRRRRWPAAARSAEDVAGGGCTKEVAGGRPLCAACGEQKRWRRRQPNGPPRSSYTEWRGATLSGGEEWATTNVGSCAAGRGRAADQARRAYHAAPAELATPCPPTELTTLRPPSELTTPPRPASQRAAAVRLHLADGSRRHRAPPPRPAPLRLRGPPPPCRHIARSHCPPSRPLTAPAARRRG</sequence>
<accession>A0A8T0XCX4</accession>
<gene>
    <name evidence="2" type="ORF">PVAP13_1KG160905</name>
</gene>
<protein>
    <submittedName>
        <fullName evidence="2">Uncharacterized protein</fullName>
    </submittedName>
</protein>
<evidence type="ECO:0000313" key="3">
    <source>
        <dbReference type="Proteomes" id="UP000823388"/>
    </source>
</evidence>
<organism evidence="2 3">
    <name type="scientific">Panicum virgatum</name>
    <name type="common">Blackwell switchgrass</name>
    <dbReference type="NCBI Taxonomy" id="38727"/>
    <lineage>
        <taxon>Eukaryota</taxon>
        <taxon>Viridiplantae</taxon>
        <taxon>Streptophyta</taxon>
        <taxon>Embryophyta</taxon>
        <taxon>Tracheophyta</taxon>
        <taxon>Spermatophyta</taxon>
        <taxon>Magnoliopsida</taxon>
        <taxon>Liliopsida</taxon>
        <taxon>Poales</taxon>
        <taxon>Poaceae</taxon>
        <taxon>PACMAD clade</taxon>
        <taxon>Panicoideae</taxon>
        <taxon>Panicodae</taxon>
        <taxon>Paniceae</taxon>
        <taxon>Panicinae</taxon>
        <taxon>Panicum</taxon>
        <taxon>Panicum sect. Hiantes</taxon>
    </lineage>
</organism>
<dbReference type="EMBL" id="CM029037">
    <property type="protein sequence ID" value="KAG2657920.1"/>
    <property type="molecule type" value="Genomic_DNA"/>
</dbReference>
<evidence type="ECO:0000313" key="2">
    <source>
        <dbReference type="EMBL" id="KAG2657920.1"/>
    </source>
</evidence>
<dbReference type="Proteomes" id="UP000823388">
    <property type="component" value="Chromosome 1K"/>
</dbReference>
<keyword evidence="3" id="KW-1185">Reference proteome</keyword>
<proteinExistence type="predicted"/>